<gene>
    <name evidence="3" type="ORF">C7I55_24815</name>
</gene>
<feature type="region of interest" description="Disordered" evidence="1">
    <location>
        <begin position="42"/>
        <end position="143"/>
    </location>
</feature>
<dbReference type="AlphaFoldDB" id="A0A2P7QG04"/>
<dbReference type="RefSeq" id="WP_106515745.1">
    <property type="nucleotide sequence ID" value="NZ_PXYI01000011.1"/>
</dbReference>
<reference evidence="3 4" key="1">
    <citation type="submission" date="2018-03" db="EMBL/GenBank/DDBJ databases">
        <title>The draft genome of Sphingosinicella sp. GL-C-18.</title>
        <authorList>
            <person name="Liu L."/>
            <person name="Li L."/>
            <person name="Liang L."/>
            <person name="Zhang X."/>
            <person name="Wang T."/>
        </authorList>
    </citation>
    <scope>NUCLEOTIDE SEQUENCE [LARGE SCALE GENOMIC DNA]</scope>
    <source>
        <strain evidence="3 4">GL-C-18</strain>
    </source>
</reference>
<organism evidence="3 4">
    <name type="scientific">Allosphingosinicella deserti</name>
    <dbReference type="NCBI Taxonomy" id="2116704"/>
    <lineage>
        <taxon>Bacteria</taxon>
        <taxon>Pseudomonadati</taxon>
        <taxon>Pseudomonadota</taxon>
        <taxon>Alphaproteobacteria</taxon>
        <taxon>Sphingomonadales</taxon>
        <taxon>Sphingomonadaceae</taxon>
        <taxon>Allosphingosinicella</taxon>
    </lineage>
</organism>
<keyword evidence="4" id="KW-1185">Reference proteome</keyword>
<evidence type="ECO:0000256" key="1">
    <source>
        <dbReference type="SAM" id="MobiDB-lite"/>
    </source>
</evidence>
<accession>A0A2P7QG04</accession>
<dbReference type="InterPro" id="IPR024572">
    <property type="entry name" value="RcnB"/>
</dbReference>
<evidence type="ECO:0000313" key="4">
    <source>
        <dbReference type="Proteomes" id="UP000241167"/>
    </source>
</evidence>
<feature type="compositionally biased region" description="Low complexity" evidence="1">
    <location>
        <begin position="74"/>
        <end position="91"/>
    </location>
</feature>
<evidence type="ECO:0000313" key="3">
    <source>
        <dbReference type="EMBL" id="PSJ36931.1"/>
    </source>
</evidence>
<proteinExistence type="predicted"/>
<comment type="caution">
    <text evidence="3">The sequence shown here is derived from an EMBL/GenBank/DDBJ whole genome shotgun (WGS) entry which is preliminary data.</text>
</comment>
<dbReference type="Pfam" id="PF11776">
    <property type="entry name" value="RcnB"/>
    <property type="match status" value="1"/>
</dbReference>
<sequence length="365" mass="39804">MNRLRLVVALAASAALAPMAAAQTVTDPDPLSAPQIGIAGARQPAPMQAPPAAAAPVARPVAPPPAPRASHWNAPSAAPRPAAPVYSARPGVPGPAPAAREVRREVRQPGPPMGTAQAQGRYRQDGQVRTGQVRTGQVRTGEVQTSRMYGGRMHGGASRGGSTHHGGYRQYHRVQRGGYVPRYWWGPQFVVRNWGAYGFPQPYAGSRWVRYYDDALLIDRYGRVHDVRGDWDWNRSGERWSEDDDGVPVYVGNGEFEPEDWDYEWAEGWDRGEHRGQAYAEDCGPTPGGVCGAGYGQAYPGYGYAPCACGPVVVTETTVTTPAVVEQVTYYDYVEERVARPAAKVRSRRVKVQRIPVEPYRGEKG</sequence>
<name>A0A2P7QG04_9SPHN</name>
<evidence type="ECO:0008006" key="5">
    <source>
        <dbReference type="Google" id="ProtNLM"/>
    </source>
</evidence>
<feature type="compositionally biased region" description="Low complexity" evidence="1">
    <location>
        <begin position="42"/>
        <end position="60"/>
    </location>
</feature>
<feature type="chain" id="PRO_5015197436" description="RcnB family protein" evidence="2">
    <location>
        <begin position="23"/>
        <end position="365"/>
    </location>
</feature>
<dbReference type="OrthoDB" id="9808839at2"/>
<feature type="signal peptide" evidence="2">
    <location>
        <begin position="1"/>
        <end position="22"/>
    </location>
</feature>
<dbReference type="EMBL" id="PXYI01000011">
    <property type="protein sequence ID" value="PSJ36931.1"/>
    <property type="molecule type" value="Genomic_DNA"/>
</dbReference>
<feature type="compositionally biased region" description="Polar residues" evidence="1">
    <location>
        <begin position="127"/>
        <end position="143"/>
    </location>
</feature>
<protein>
    <recommendedName>
        <fullName evidence="5">RcnB family protein</fullName>
    </recommendedName>
</protein>
<keyword evidence="2" id="KW-0732">Signal</keyword>
<dbReference type="Proteomes" id="UP000241167">
    <property type="component" value="Unassembled WGS sequence"/>
</dbReference>
<evidence type="ECO:0000256" key="2">
    <source>
        <dbReference type="SAM" id="SignalP"/>
    </source>
</evidence>
<dbReference type="Gene3D" id="3.10.450.160">
    <property type="entry name" value="inner membrane protein cigr"/>
    <property type="match status" value="1"/>
</dbReference>